<dbReference type="GO" id="GO:0005829">
    <property type="term" value="C:cytosol"/>
    <property type="evidence" value="ECO:0007669"/>
    <property type="project" value="TreeGrafter"/>
</dbReference>
<accession>A0A1P8KFT4</accession>
<dbReference type="Proteomes" id="UP000186110">
    <property type="component" value="Chromosome"/>
</dbReference>
<dbReference type="InterPro" id="IPR037143">
    <property type="entry name" value="4-PPantetheinyl_Trfase_dom_sf"/>
</dbReference>
<dbReference type="PANTHER" id="PTHR12215:SF10">
    <property type="entry name" value="L-AMINOADIPATE-SEMIALDEHYDE DEHYDROGENASE-PHOSPHOPANTETHEINYL TRANSFERASE"/>
    <property type="match status" value="1"/>
</dbReference>
<dbReference type="KEGG" id="rsb:RS694_11525"/>
<dbReference type="eggNOG" id="COG2091">
    <property type="taxonomic scope" value="Bacteria"/>
</dbReference>
<dbReference type="Gene3D" id="3.90.470.20">
    <property type="entry name" value="4'-phosphopantetheinyl transferase domain"/>
    <property type="match status" value="1"/>
</dbReference>
<proteinExistence type="predicted"/>
<dbReference type="PANTHER" id="PTHR12215">
    <property type="entry name" value="PHOSPHOPANTETHEINE TRANSFERASE"/>
    <property type="match status" value="1"/>
</dbReference>
<dbReference type="EMBL" id="CP019239">
    <property type="protein sequence ID" value="APW44835.1"/>
    <property type="molecule type" value="Genomic_DNA"/>
</dbReference>
<reference evidence="2 3" key="1">
    <citation type="submission" date="2017-01" db="EMBL/GenBank/DDBJ databases">
        <authorList>
            <person name="Mah S.A."/>
            <person name="Swanson W.J."/>
            <person name="Moy G.W."/>
            <person name="Vacquier V.D."/>
        </authorList>
    </citation>
    <scope>NUCLEOTIDE SEQUENCE [LARGE SCALE GENOMIC DNA]</scope>
    <source>
        <strain evidence="2 3">DSM 22694</strain>
    </source>
</reference>
<dbReference type="GO" id="GO:0019878">
    <property type="term" value="P:lysine biosynthetic process via aminoadipic acid"/>
    <property type="evidence" value="ECO:0007669"/>
    <property type="project" value="TreeGrafter"/>
</dbReference>
<evidence type="ECO:0008006" key="4">
    <source>
        <dbReference type="Google" id="ProtNLM"/>
    </source>
</evidence>
<dbReference type="GO" id="GO:0000287">
    <property type="term" value="F:magnesium ion binding"/>
    <property type="evidence" value="ECO:0007669"/>
    <property type="project" value="InterPro"/>
</dbReference>
<name>A0A1P8KFT4_9BURK</name>
<keyword evidence="1" id="KW-0808">Transferase</keyword>
<evidence type="ECO:0000313" key="2">
    <source>
        <dbReference type="EMBL" id="APW44835.1"/>
    </source>
</evidence>
<gene>
    <name evidence="2" type="ORF">RS694_11525</name>
</gene>
<sequence length="221" mass="23903">MARLLPVSPETWLGAQEMQRWHSLKSPARRAQFVAGHWLARQVVAQWLGGNTTDYILSAPDDGPPVWLDGPQALAWRGVHVSLSHSGNWVACALARHPVGVDIESAGRIRDFAALGQWTGLDLASKAFAALTPQQQQQTFHTHWTLAEAWFKQAGPAARMQATGFALGADGLQALLAQTDDFTLALCPAQAASTTFAEPELAALRWTVWGWPGGDRHAAGL</sequence>
<dbReference type="AlphaFoldDB" id="A0A1P8KFT4"/>
<dbReference type="STRING" id="1484693.RS694_11525"/>
<evidence type="ECO:0000256" key="1">
    <source>
        <dbReference type="ARBA" id="ARBA00022679"/>
    </source>
</evidence>
<dbReference type="InterPro" id="IPR050559">
    <property type="entry name" value="P-Pant_transferase_sf"/>
</dbReference>
<protein>
    <recommendedName>
        <fullName evidence="4">4'-phosphopantetheinyl transferase domain-containing protein</fullName>
    </recommendedName>
</protein>
<keyword evidence="3" id="KW-1185">Reference proteome</keyword>
<dbReference type="GO" id="GO:0008897">
    <property type="term" value="F:holo-[acyl-carrier-protein] synthase activity"/>
    <property type="evidence" value="ECO:0007669"/>
    <property type="project" value="InterPro"/>
</dbReference>
<dbReference type="SUPFAM" id="SSF56214">
    <property type="entry name" value="4'-phosphopantetheinyl transferase"/>
    <property type="match status" value="2"/>
</dbReference>
<organism evidence="2 3">
    <name type="scientific">Rhodoferax saidenbachensis</name>
    <dbReference type="NCBI Taxonomy" id="1484693"/>
    <lineage>
        <taxon>Bacteria</taxon>
        <taxon>Pseudomonadati</taxon>
        <taxon>Pseudomonadota</taxon>
        <taxon>Betaproteobacteria</taxon>
        <taxon>Burkholderiales</taxon>
        <taxon>Comamonadaceae</taxon>
        <taxon>Rhodoferax</taxon>
    </lineage>
</organism>
<evidence type="ECO:0000313" key="3">
    <source>
        <dbReference type="Proteomes" id="UP000186110"/>
    </source>
</evidence>